<proteinExistence type="predicted"/>
<sequence length="657" mass="70805">MTVPLLSDRERWLLEACLREPAEARAAFAAWQPFANPAEMQGRELRLVPLLEANLRRAGLQDPQLQGTGLGWLRGQAKHVWLTGALRRRALQQALLTLDAAGVAVVLMKGAALLARWPEAAAGRPTGDFDLLLPPEQLHAAMAALRAIGWQAPPPALVTAADLQHFHAQGLTDSTGGCIDLHWRPAEAIADPGHAAGVAARAQSLPFLGSTRRIAGLTDHLFVLLAHAFHDSVIARHDWVAEVALLLRHAEPAAWDWPLFQALCQGYRLQAWAAAALGLVAEVARLTLPAGALPPRRWKPLQWREVATRQSIAPGPLARWSRRRGQAARGTALVPPLSAGVPSAVLRRALRQAPPPEALALLPPGGFDLSQDAGAASFRHGWSMPEPQGRWTDGEAALLLMRIAAPPGQPLPLRLRLFPDHLPETPGFTAHLWAGGTTTLWRCEAGQPLPDVWALEGVPLLWRGTAILPLLFRFEGLPGLRERARRGLDQRRLGLHLQRLDWGEPVALPWLDRPLLLADPAVAAMAWSGWGEAEADGRWTLGPEARLRLRLPERNVPTGLRLEIASGFAAGAAGQAVELLLDDMPAGAFTLPLKGGAAAPGLLPGGAVTLALPPRPGAVLELRLRIARPTSPRGLRLSEDRRALGLMLRRLVPLGAG</sequence>
<dbReference type="OrthoDB" id="8430972at2"/>
<dbReference type="RefSeq" id="WP_111400630.1">
    <property type="nucleotide sequence ID" value="NZ_QKYU01000051.1"/>
</dbReference>
<keyword evidence="1" id="KW-0808">Transferase</keyword>
<dbReference type="Pfam" id="PF14907">
    <property type="entry name" value="NTP_transf_5"/>
    <property type="match status" value="1"/>
</dbReference>
<dbReference type="EMBL" id="QKYU01000051">
    <property type="protein sequence ID" value="PZW36957.1"/>
    <property type="molecule type" value="Genomic_DNA"/>
</dbReference>
<comment type="caution">
    <text evidence="1">The sequence shown here is derived from an EMBL/GenBank/DDBJ whole genome shotgun (WGS) entry which is preliminary data.</text>
</comment>
<accession>A0A2W7HU06</accession>
<protein>
    <submittedName>
        <fullName evidence="1">Putative nucleotidyltransferase-like protein</fullName>
    </submittedName>
</protein>
<evidence type="ECO:0000313" key="2">
    <source>
        <dbReference type="Proteomes" id="UP000249688"/>
    </source>
</evidence>
<keyword evidence="2" id="KW-1185">Reference proteome</keyword>
<reference evidence="1 2" key="1">
    <citation type="submission" date="2018-06" db="EMBL/GenBank/DDBJ databases">
        <title>Genomic Encyclopedia of Archaeal and Bacterial Type Strains, Phase II (KMG-II): from individual species to whole genera.</title>
        <authorList>
            <person name="Goeker M."/>
        </authorList>
    </citation>
    <scope>NUCLEOTIDE SEQUENCE [LARGE SCALE GENOMIC DNA]</scope>
    <source>
        <strain evidence="1 2">DSM 24525</strain>
    </source>
</reference>
<dbReference type="GO" id="GO:0016740">
    <property type="term" value="F:transferase activity"/>
    <property type="evidence" value="ECO:0007669"/>
    <property type="project" value="UniProtKB-KW"/>
</dbReference>
<evidence type="ECO:0000313" key="1">
    <source>
        <dbReference type="EMBL" id="PZW36957.1"/>
    </source>
</evidence>
<organism evidence="1 2">
    <name type="scientific">Humitalea rosea</name>
    <dbReference type="NCBI Taxonomy" id="990373"/>
    <lineage>
        <taxon>Bacteria</taxon>
        <taxon>Pseudomonadati</taxon>
        <taxon>Pseudomonadota</taxon>
        <taxon>Alphaproteobacteria</taxon>
        <taxon>Acetobacterales</taxon>
        <taxon>Roseomonadaceae</taxon>
        <taxon>Humitalea</taxon>
    </lineage>
</organism>
<gene>
    <name evidence="1" type="ORF">C8P66_1519</name>
</gene>
<dbReference type="Proteomes" id="UP000249688">
    <property type="component" value="Unassembled WGS sequence"/>
</dbReference>
<dbReference type="InterPro" id="IPR039498">
    <property type="entry name" value="NTP_transf_5"/>
</dbReference>
<dbReference type="AlphaFoldDB" id="A0A2W7HU06"/>
<name>A0A2W7HU06_9PROT</name>